<dbReference type="OrthoDB" id="109543at2759"/>
<dbReference type="InterPro" id="IPR016135">
    <property type="entry name" value="UBQ-conjugating_enzyme/RWD"/>
</dbReference>
<feature type="compositionally biased region" description="Basic residues" evidence="1">
    <location>
        <begin position="23"/>
        <end position="36"/>
    </location>
</feature>
<feature type="domain" description="UBC core" evidence="2">
    <location>
        <begin position="210"/>
        <end position="370"/>
    </location>
</feature>
<dbReference type="AlphaFoldDB" id="L8H446"/>
<gene>
    <name evidence="3" type="ORF">ACA1_112540</name>
</gene>
<evidence type="ECO:0000256" key="1">
    <source>
        <dbReference type="SAM" id="MobiDB-lite"/>
    </source>
</evidence>
<protein>
    <submittedName>
        <fullName evidence="3">Ubiquitinconjugating enzyme subfamily protein</fullName>
    </submittedName>
</protein>
<dbReference type="CDD" id="cd23802">
    <property type="entry name" value="UBCc_UBE2Q"/>
    <property type="match status" value="1"/>
</dbReference>
<evidence type="ECO:0000259" key="2">
    <source>
        <dbReference type="PROSITE" id="PS50127"/>
    </source>
</evidence>
<feature type="region of interest" description="Disordered" evidence="1">
    <location>
        <begin position="150"/>
        <end position="194"/>
    </location>
</feature>
<name>L8H446_ACACF</name>
<dbReference type="PROSITE" id="PS50127">
    <property type="entry name" value="UBC_2"/>
    <property type="match status" value="1"/>
</dbReference>
<reference evidence="3 4" key="1">
    <citation type="journal article" date="2013" name="Genome Biol.">
        <title>Genome of Acanthamoeba castellanii highlights extensive lateral gene transfer and early evolution of tyrosine kinase signaling.</title>
        <authorList>
            <person name="Clarke M."/>
            <person name="Lohan A.J."/>
            <person name="Liu B."/>
            <person name="Lagkouvardos I."/>
            <person name="Roy S."/>
            <person name="Zafar N."/>
            <person name="Bertelli C."/>
            <person name="Schilde C."/>
            <person name="Kianianmomeni A."/>
            <person name="Burglin T.R."/>
            <person name="Frech C."/>
            <person name="Turcotte B."/>
            <person name="Kopec K.O."/>
            <person name="Synnott J.M."/>
            <person name="Choo C."/>
            <person name="Paponov I."/>
            <person name="Finkler A."/>
            <person name="Soon Heng Tan C."/>
            <person name="Hutchins A.P."/>
            <person name="Weinmeier T."/>
            <person name="Rattei T."/>
            <person name="Chu J.S."/>
            <person name="Gimenez G."/>
            <person name="Irimia M."/>
            <person name="Rigden D.J."/>
            <person name="Fitzpatrick D.A."/>
            <person name="Lorenzo-Morales J."/>
            <person name="Bateman A."/>
            <person name="Chiu C.H."/>
            <person name="Tang P."/>
            <person name="Hegemann P."/>
            <person name="Fromm H."/>
            <person name="Raoult D."/>
            <person name="Greub G."/>
            <person name="Miranda-Saavedra D."/>
            <person name="Chen N."/>
            <person name="Nash P."/>
            <person name="Ginger M.L."/>
            <person name="Horn M."/>
            <person name="Schaap P."/>
            <person name="Caler L."/>
            <person name="Loftus B."/>
        </authorList>
    </citation>
    <scope>NUCLEOTIDE SEQUENCE [LARGE SCALE GENOMIC DNA]</scope>
    <source>
        <strain evidence="3 4">Neff</strain>
    </source>
</reference>
<dbReference type="SUPFAM" id="SSF54495">
    <property type="entry name" value="UBC-like"/>
    <property type="match status" value="1"/>
</dbReference>
<dbReference type="RefSeq" id="XP_004342069.1">
    <property type="nucleotide sequence ID" value="XM_004342020.1"/>
</dbReference>
<accession>L8H446</accession>
<dbReference type="Pfam" id="PF00179">
    <property type="entry name" value="UQ_con"/>
    <property type="match status" value="1"/>
</dbReference>
<feature type="region of interest" description="Disordered" evidence="1">
    <location>
        <begin position="1"/>
        <end position="52"/>
    </location>
</feature>
<dbReference type="STRING" id="1257118.L8H446"/>
<evidence type="ECO:0000313" key="3">
    <source>
        <dbReference type="EMBL" id="ELR19960.1"/>
    </source>
</evidence>
<keyword evidence="4" id="KW-1185">Reference proteome</keyword>
<dbReference type="EMBL" id="KB007926">
    <property type="protein sequence ID" value="ELR19960.1"/>
    <property type="molecule type" value="Genomic_DNA"/>
</dbReference>
<evidence type="ECO:0000313" key="4">
    <source>
        <dbReference type="Proteomes" id="UP000011083"/>
    </source>
</evidence>
<proteinExistence type="predicted"/>
<organism evidence="3 4">
    <name type="scientific">Acanthamoeba castellanii (strain ATCC 30010 / Neff)</name>
    <dbReference type="NCBI Taxonomy" id="1257118"/>
    <lineage>
        <taxon>Eukaryota</taxon>
        <taxon>Amoebozoa</taxon>
        <taxon>Discosea</taxon>
        <taxon>Longamoebia</taxon>
        <taxon>Centramoebida</taxon>
        <taxon>Acanthamoebidae</taxon>
        <taxon>Acanthamoeba</taxon>
    </lineage>
</organism>
<dbReference type="InterPro" id="IPR000608">
    <property type="entry name" value="UBC"/>
</dbReference>
<dbReference type="KEGG" id="acan:ACA1_112540"/>
<dbReference type="GeneID" id="14920798"/>
<dbReference type="Proteomes" id="UP000011083">
    <property type="component" value="Unassembled WGS sequence"/>
</dbReference>
<dbReference type="VEuPathDB" id="AmoebaDB:ACA1_112540"/>
<feature type="compositionally biased region" description="Basic and acidic residues" evidence="1">
    <location>
        <begin position="10"/>
        <end position="22"/>
    </location>
</feature>
<sequence length="371" mass="42223">MLGLGKKKEKKEATPAKEVKKEKKEKKVKKEKKSKSSSKSADKAAPAKKVRDPTGKVFLPALKEWLASSKNSEQIEYVKTDEEDHRFHFTIGDEKLNFELTFPVEPEDVWCVSSDDLSEDWVNNTLEFVMESKSVGEALMFCTQQYSALSDEELSDGDEDDDEGEEEEDEDDGFDDECFSKVEKGPKKSYTPEPQIDTSKFIIPAGYEPGGVQAIVQQYRDILKTSREERGYDAAPLNDNIAQWEVKLFSIPKDEPLYQDMKQLGLEHITLHVTFPPNFPFSPPFIRVVRPRFAFRTGHVTLGGSICTLMLTNDGWIATYRLDQVMVDIAAMLGSGGGRLDLSNRSDYTEEEAMVAFRRMLDTHGWKHWKH</sequence>
<dbReference type="Gene3D" id="3.10.110.10">
    <property type="entry name" value="Ubiquitin Conjugating Enzyme"/>
    <property type="match status" value="1"/>
</dbReference>
<feature type="compositionally biased region" description="Acidic residues" evidence="1">
    <location>
        <begin position="150"/>
        <end position="177"/>
    </location>
</feature>
<dbReference type="SMART" id="SM00212">
    <property type="entry name" value="UBCc"/>
    <property type="match status" value="1"/>
</dbReference>